<feature type="transmembrane region" description="Helical" evidence="1">
    <location>
        <begin position="311"/>
        <end position="328"/>
    </location>
</feature>
<keyword evidence="1" id="KW-0472">Membrane</keyword>
<feature type="transmembrane region" description="Helical" evidence="1">
    <location>
        <begin position="334"/>
        <end position="353"/>
    </location>
</feature>
<evidence type="ECO:0000256" key="1">
    <source>
        <dbReference type="SAM" id="Phobius"/>
    </source>
</evidence>
<dbReference type="NCBIfam" id="NF047440">
    <property type="entry name" value="LA3751_2_3_fam"/>
    <property type="match status" value="1"/>
</dbReference>
<name>A0A4R9K7J5_9LEPT</name>
<feature type="transmembrane region" description="Helical" evidence="1">
    <location>
        <begin position="110"/>
        <end position="126"/>
    </location>
</feature>
<accession>A0A4R9K7J5</accession>
<organism evidence="2 3">
    <name type="scientific">Leptospira sarikeiensis</name>
    <dbReference type="NCBI Taxonomy" id="2484943"/>
    <lineage>
        <taxon>Bacteria</taxon>
        <taxon>Pseudomonadati</taxon>
        <taxon>Spirochaetota</taxon>
        <taxon>Spirochaetia</taxon>
        <taxon>Leptospirales</taxon>
        <taxon>Leptospiraceae</taxon>
        <taxon>Leptospira</taxon>
    </lineage>
</organism>
<proteinExistence type="predicted"/>
<dbReference type="InterPro" id="IPR059217">
    <property type="entry name" value="LA3751_2-like"/>
</dbReference>
<dbReference type="OrthoDB" id="344908at2"/>
<feature type="transmembrane region" description="Helical" evidence="1">
    <location>
        <begin position="12"/>
        <end position="30"/>
    </location>
</feature>
<protein>
    <recommendedName>
        <fullName evidence="4">Glycosyltransferase RgtA/B/C/D-like domain-containing protein</fullName>
    </recommendedName>
</protein>
<feature type="transmembrane region" description="Helical" evidence="1">
    <location>
        <begin position="365"/>
        <end position="384"/>
    </location>
</feature>
<feature type="transmembrane region" description="Helical" evidence="1">
    <location>
        <begin position="281"/>
        <end position="299"/>
    </location>
</feature>
<keyword evidence="1" id="KW-1133">Transmembrane helix</keyword>
<sequence>MDANRINKYLPHSQILFLFVCFLFTALFILKIDPNSILVADNQNKIFQAQAFLDSGYGSQYASCKILSDLGGCEFFPSWKIRLKDGISGPFPVAFSLFASLFGLLGDYSLLFYVSILFFWIGIFFLKIRTDLKWIGVLFLGLGPAFFHSALFPDYSITFLLTCFGLCIYYKPASNKYLNLFSGFLVGLGFFFRPENTILFSFLGVFHLYEYIRDRSRISEIDRSRLYQLMASGVAVVFYGFINYSLYGSPFGTRIQSNWGLAWEIGLLKYASLLFWGNGRVGFLAFCPWVLLWLAYLLYRWKDLENTEKKLLLSTLLSLVFATVFSPNDSNIDWGTRYLSWITVPAVLLFFNGKRSDTIPKYMKILTGLLFIQTLFFSRAYFILQEKLSHEFVKYNQFLLDSGSDIYITNSLRLSALFGQEIFSKKVLIIKQSKSISKISELLSRKKGSVSIIRYNDETSSFVLSLENPQAIDLDLLLEKELIRNGWELVSKNSLEKIEILKFIRK</sequence>
<dbReference type="EMBL" id="RQGF01000025">
    <property type="protein sequence ID" value="TGL61627.1"/>
    <property type="molecule type" value="Genomic_DNA"/>
</dbReference>
<reference evidence="2" key="1">
    <citation type="journal article" date="2019" name="PLoS Negl. Trop. Dis.">
        <title>Revisiting the worldwide diversity of Leptospira species in the environment.</title>
        <authorList>
            <person name="Vincent A.T."/>
            <person name="Schiettekatte O."/>
            <person name="Bourhy P."/>
            <person name="Veyrier F.J."/>
            <person name="Picardeau M."/>
        </authorList>
    </citation>
    <scope>NUCLEOTIDE SEQUENCE [LARGE SCALE GENOMIC DNA]</scope>
    <source>
        <strain evidence="2">201702455</strain>
    </source>
</reference>
<keyword evidence="3" id="KW-1185">Reference proteome</keyword>
<gene>
    <name evidence="2" type="ORF">EHQ64_09670</name>
</gene>
<evidence type="ECO:0008006" key="4">
    <source>
        <dbReference type="Google" id="ProtNLM"/>
    </source>
</evidence>
<feature type="transmembrane region" description="Helical" evidence="1">
    <location>
        <begin position="133"/>
        <end position="149"/>
    </location>
</feature>
<dbReference type="RefSeq" id="WP_135649280.1">
    <property type="nucleotide sequence ID" value="NZ_RQGF01000025.1"/>
</dbReference>
<dbReference type="AlphaFoldDB" id="A0A4R9K7J5"/>
<evidence type="ECO:0000313" key="2">
    <source>
        <dbReference type="EMBL" id="TGL61627.1"/>
    </source>
</evidence>
<keyword evidence="1" id="KW-0812">Transmembrane</keyword>
<comment type="caution">
    <text evidence="2">The sequence shown here is derived from an EMBL/GenBank/DDBJ whole genome shotgun (WGS) entry which is preliminary data.</text>
</comment>
<feature type="transmembrane region" description="Helical" evidence="1">
    <location>
        <begin position="226"/>
        <end position="247"/>
    </location>
</feature>
<dbReference type="Proteomes" id="UP000297762">
    <property type="component" value="Unassembled WGS sequence"/>
</dbReference>
<evidence type="ECO:0000313" key="3">
    <source>
        <dbReference type="Proteomes" id="UP000297762"/>
    </source>
</evidence>